<dbReference type="OrthoDB" id="658163at2"/>
<feature type="domain" description="DUF4349" evidence="2">
    <location>
        <begin position="53"/>
        <end position="157"/>
    </location>
</feature>
<dbReference type="RefSeq" id="WP_145710379.1">
    <property type="nucleotide sequence ID" value="NZ_BAAAFY010000001.1"/>
</dbReference>
<evidence type="ECO:0000259" key="2">
    <source>
        <dbReference type="Pfam" id="PF14257"/>
    </source>
</evidence>
<dbReference type="Proteomes" id="UP000316778">
    <property type="component" value="Unassembled WGS sequence"/>
</dbReference>
<keyword evidence="1" id="KW-1133">Transmembrane helix</keyword>
<dbReference type="Pfam" id="PF14257">
    <property type="entry name" value="DUF4349"/>
    <property type="match status" value="1"/>
</dbReference>
<keyword evidence="4" id="KW-1185">Reference proteome</keyword>
<sequence>MRPFLYYLLVPVLTLAACQAGEHHAAREAAVYDAAADSTTFSNDMAALNSPSRKRVRSANVRCRVPDVFTATLQLEQAVNGMSGIVVESSLQNSFGPVQDLPYTRDSLKRVQLYTPTAFLTLRVPAAGLDSVVGMLTAMASFVDHRSMKEEDRTLAYLSNALKNKASGSAGITPGKQHTPLDVAAYQDAQKAKAIDRKIANLAILDDVNYATFTVQLFQAQRADIQVVVNPDRITRAGFGTAVLTAVGNGADMLRETVLFILQLWPFVLLAAIGWVIYKKRRFLAMH</sequence>
<comment type="caution">
    <text evidence="3">The sequence shown here is derived from an EMBL/GenBank/DDBJ whole genome shotgun (WGS) entry which is preliminary data.</text>
</comment>
<protein>
    <submittedName>
        <fullName evidence="3">Uncharacterized protein DUF4349</fullName>
    </submittedName>
</protein>
<evidence type="ECO:0000313" key="4">
    <source>
        <dbReference type="Proteomes" id="UP000316778"/>
    </source>
</evidence>
<evidence type="ECO:0000313" key="3">
    <source>
        <dbReference type="EMBL" id="TWI91222.1"/>
    </source>
</evidence>
<gene>
    <name evidence="3" type="ORF">LX66_0587</name>
</gene>
<keyword evidence="1" id="KW-0812">Transmembrane</keyword>
<name>A0A562TCJ3_CHIJA</name>
<dbReference type="AlphaFoldDB" id="A0A562TCJ3"/>
<organism evidence="3 4">
    <name type="scientific">Chitinophaga japonensis</name>
    <name type="common">Flexibacter japonensis</name>
    <dbReference type="NCBI Taxonomy" id="104662"/>
    <lineage>
        <taxon>Bacteria</taxon>
        <taxon>Pseudomonadati</taxon>
        <taxon>Bacteroidota</taxon>
        <taxon>Chitinophagia</taxon>
        <taxon>Chitinophagales</taxon>
        <taxon>Chitinophagaceae</taxon>
        <taxon>Chitinophaga</taxon>
    </lineage>
</organism>
<reference evidence="3 4" key="1">
    <citation type="journal article" date="2013" name="Stand. Genomic Sci.">
        <title>Genomic Encyclopedia of Type Strains, Phase I: The one thousand microbial genomes (KMG-I) project.</title>
        <authorList>
            <person name="Kyrpides N.C."/>
            <person name="Woyke T."/>
            <person name="Eisen J.A."/>
            <person name="Garrity G."/>
            <person name="Lilburn T.G."/>
            <person name="Beck B.J."/>
            <person name="Whitman W.B."/>
            <person name="Hugenholtz P."/>
            <person name="Klenk H.P."/>
        </authorList>
    </citation>
    <scope>NUCLEOTIDE SEQUENCE [LARGE SCALE GENOMIC DNA]</scope>
    <source>
        <strain evidence="3 4">DSM 13484</strain>
    </source>
</reference>
<accession>A0A562TCJ3</accession>
<evidence type="ECO:0000256" key="1">
    <source>
        <dbReference type="SAM" id="Phobius"/>
    </source>
</evidence>
<dbReference type="PROSITE" id="PS51257">
    <property type="entry name" value="PROKAR_LIPOPROTEIN"/>
    <property type="match status" value="1"/>
</dbReference>
<proteinExistence type="predicted"/>
<keyword evidence="1" id="KW-0472">Membrane</keyword>
<dbReference type="InterPro" id="IPR025645">
    <property type="entry name" value="DUF4349"/>
</dbReference>
<feature type="transmembrane region" description="Helical" evidence="1">
    <location>
        <begin position="258"/>
        <end position="278"/>
    </location>
</feature>
<dbReference type="EMBL" id="VLLG01000002">
    <property type="protein sequence ID" value="TWI91222.1"/>
    <property type="molecule type" value="Genomic_DNA"/>
</dbReference>